<dbReference type="Proteomes" id="UP000634476">
    <property type="component" value="Unassembled WGS sequence"/>
</dbReference>
<reference evidence="1" key="1">
    <citation type="submission" date="2021-01" db="EMBL/GenBank/DDBJ databases">
        <title>Whole genome shotgun sequence of Planobispora takensis NBRC 109077.</title>
        <authorList>
            <person name="Komaki H."/>
            <person name="Tamura T."/>
        </authorList>
    </citation>
    <scope>NUCLEOTIDE SEQUENCE</scope>
    <source>
        <strain evidence="1">NBRC 109077</strain>
    </source>
</reference>
<name>A0A8J3SX28_9ACTN</name>
<protein>
    <submittedName>
        <fullName evidence="1">Uncharacterized protein</fullName>
    </submittedName>
</protein>
<dbReference type="EMBL" id="BOOK01000016">
    <property type="protein sequence ID" value="GII00348.1"/>
    <property type="molecule type" value="Genomic_DNA"/>
</dbReference>
<organism evidence="1 2">
    <name type="scientific">Planobispora takensis</name>
    <dbReference type="NCBI Taxonomy" id="1367882"/>
    <lineage>
        <taxon>Bacteria</taxon>
        <taxon>Bacillati</taxon>
        <taxon>Actinomycetota</taxon>
        <taxon>Actinomycetes</taxon>
        <taxon>Streptosporangiales</taxon>
        <taxon>Streptosporangiaceae</taxon>
        <taxon>Planobispora</taxon>
    </lineage>
</organism>
<gene>
    <name evidence="1" type="ORF">Pta02_23560</name>
</gene>
<keyword evidence="2" id="KW-1185">Reference proteome</keyword>
<proteinExistence type="predicted"/>
<sequence>MAAASPAAAASARCVVATNHCETNIIAAPRHFIDWHLDSSVSGYGCSWRVLDVNTRVVVGSGRIGAFRHASGSIPGLFGYYRLELFNCGSSAFGWIDNEHP</sequence>
<evidence type="ECO:0000313" key="1">
    <source>
        <dbReference type="EMBL" id="GII00348.1"/>
    </source>
</evidence>
<accession>A0A8J3SX28</accession>
<dbReference type="AlphaFoldDB" id="A0A8J3SX28"/>
<evidence type="ECO:0000313" key="2">
    <source>
        <dbReference type="Proteomes" id="UP000634476"/>
    </source>
</evidence>
<comment type="caution">
    <text evidence="1">The sequence shown here is derived from an EMBL/GenBank/DDBJ whole genome shotgun (WGS) entry which is preliminary data.</text>
</comment>